<evidence type="ECO:0000313" key="2">
    <source>
        <dbReference type="Proteomes" id="UP000325395"/>
    </source>
</evidence>
<reference evidence="1 2" key="1">
    <citation type="submission" date="2019-04" db="EMBL/GenBank/DDBJ databases">
        <authorList>
            <consortium name="DOE Joint Genome Institute"/>
            <person name="Mondo S."/>
            <person name="Kjaerbolling I."/>
            <person name="Vesth T."/>
            <person name="Frisvad J.C."/>
            <person name="Nybo J.L."/>
            <person name="Theobald S."/>
            <person name="Kildgaard S."/>
            <person name="Isbrandt T."/>
            <person name="Kuo A."/>
            <person name="Sato A."/>
            <person name="Lyhne E.K."/>
            <person name="Kogle M.E."/>
            <person name="Wiebenga A."/>
            <person name="Kun R.S."/>
            <person name="Lubbers R.J."/>
            <person name="Makela M.R."/>
            <person name="Barry K."/>
            <person name="Chovatia M."/>
            <person name="Clum A."/>
            <person name="Daum C."/>
            <person name="Haridas S."/>
            <person name="He G."/>
            <person name="LaButti K."/>
            <person name="Lipzen A."/>
            <person name="Riley R."/>
            <person name="Salamov A."/>
            <person name="Simmons B.A."/>
            <person name="Magnuson J.K."/>
            <person name="Henrissat B."/>
            <person name="Mortensen U.H."/>
            <person name="Larsen T.O."/>
            <person name="Devries R.P."/>
            <person name="Grigoriev I.V."/>
            <person name="Machida M."/>
            <person name="Baker S.E."/>
            <person name="Andersen M.R."/>
            <person name="Cantor M.N."/>
            <person name="Hua S.X."/>
        </authorList>
    </citation>
    <scope>NUCLEOTIDE SEQUENCE [LARGE SCALE GENOMIC DNA]</scope>
    <source>
        <strain evidence="1 2">CBS 117616</strain>
    </source>
</reference>
<name>A0ABQ6WNY7_9EURO</name>
<proteinExistence type="predicted"/>
<keyword evidence="2" id="KW-1185">Reference proteome</keyword>
<organism evidence="1 2">
    <name type="scientific">Aspergillus pseudocaelatus</name>
    <dbReference type="NCBI Taxonomy" id="1825620"/>
    <lineage>
        <taxon>Eukaryota</taxon>
        <taxon>Fungi</taxon>
        <taxon>Dikarya</taxon>
        <taxon>Ascomycota</taxon>
        <taxon>Pezizomycotina</taxon>
        <taxon>Eurotiomycetes</taxon>
        <taxon>Eurotiomycetidae</taxon>
        <taxon>Eurotiales</taxon>
        <taxon>Aspergillaceae</taxon>
        <taxon>Aspergillus</taxon>
        <taxon>Aspergillus subgen. Circumdati</taxon>
    </lineage>
</organism>
<dbReference type="Proteomes" id="UP000325395">
    <property type="component" value="Unassembled WGS sequence"/>
</dbReference>
<accession>A0ABQ6WNY7</accession>
<gene>
    <name evidence="1" type="ORF">BDV36DRAFT_253253</name>
</gene>
<evidence type="ECO:0000313" key="1">
    <source>
        <dbReference type="EMBL" id="KAE8418834.1"/>
    </source>
</evidence>
<sequence>MGGSRRNLKYVLRAFVLGATHDSTYSPSITPLDSEYESMWARWLTGLTMGRRFSFPC</sequence>
<dbReference type="EMBL" id="ML735723">
    <property type="protein sequence ID" value="KAE8418834.1"/>
    <property type="molecule type" value="Genomic_DNA"/>
</dbReference>
<protein>
    <submittedName>
        <fullName evidence="1">Uncharacterized protein</fullName>
    </submittedName>
</protein>